<sequence length="629" mass="73326">MKRNSIFFTLPLKLVLISLFFSSISYIFIGENLKKEYRNRILERVKSFAMNLEWTLYPLYEDKNYSTIQRLLEKQGTVSYVDTISIVNEDYYTVLSNKKNLIGRVKDKDFFKEIFIKKHLMNLYISPDYNIYKIVLPLKGSEYKLSSIEKSQTALYIEFDMKRENKTLYHIKDFMLITIFSTIMLSILLSLIILKRNVFNPLIFLQKGVSQLINGNYSYHITYKPKTYELKTIFRQFNIMIFKIKYTTEKLKISEKIALKSVEAKSNFLANMTHELRSPLNSIIGYSDILLEEEENFEKKKQLNAISLSSKHLLSVINDILNFSKLESKKQKLNLAPFKLEELISEIEALFSLESKRKNLDFIITKNFLKGKFYLGDFLKIKEVIINFLSNAFKFTSKGKVIFNITFKDDFLFVFVQDTGIGIPKDKINNLFKPFEQIEMTKTKSYGGTGLGLSISKEIIELMNGTIECNSELNKGSIFSFKIPLDTIENIEINNKEDVYFSESLTNIDKKDILIVDDMEDNQILTRLMLKKFNFDFDFANNGKEALEKILTKKYFLIFLDIQMPIMNGIEVLKILKEKNKLQYIIGLTAYSGEEEINEILLAGAKEVITKPLNKKLLQDRVNSLLKNL</sequence>
<dbReference type="CDD" id="cd00082">
    <property type="entry name" value="HisKA"/>
    <property type="match status" value="1"/>
</dbReference>
<keyword evidence="7" id="KW-0472">Membrane</keyword>
<feature type="domain" description="Response regulatory" evidence="9">
    <location>
        <begin position="512"/>
        <end position="626"/>
    </location>
</feature>
<dbReference type="RefSeq" id="WP_078693768.1">
    <property type="nucleotide sequence ID" value="NZ_FUWX01000009.1"/>
</dbReference>
<evidence type="ECO:0000256" key="5">
    <source>
        <dbReference type="ARBA" id="ARBA00022777"/>
    </source>
</evidence>
<organism evidence="10 11">
    <name type="scientific">Cetobacterium ceti</name>
    <dbReference type="NCBI Taxonomy" id="180163"/>
    <lineage>
        <taxon>Bacteria</taxon>
        <taxon>Fusobacteriati</taxon>
        <taxon>Fusobacteriota</taxon>
        <taxon>Fusobacteriia</taxon>
        <taxon>Fusobacteriales</taxon>
        <taxon>Fusobacteriaceae</taxon>
        <taxon>Cetobacterium</taxon>
    </lineage>
</organism>
<evidence type="ECO:0000256" key="1">
    <source>
        <dbReference type="ARBA" id="ARBA00000085"/>
    </source>
</evidence>
<dbReference type="InterPro" id="IPR005467">
    <property type="entry name" value="His_kinase_dom"/>
</dbReference>
<dbReference type="SUPFAM" id="SSF55874">
    <property type="entry name" value="ATPase domain of HSP90 chaperone/DNA topoisomerase II/histidine kinase"/>
    <property type="match status" value="1"/>
</dbReference>
<feature type="transmembrane region" description="Helical" evidence="7">
    <location>
        <begin position="6"/>
        <end position="29"/>
    </location>
</feature>
<feature type="domain" description="Histidine kinase" evidence="8">
    <location>
        <begin position="271"/>
        <end position="487"/>
    </location>
</feature>
<evidence type="ECO:0000256" key="4">
    <source>
        <dbReference type="ARBA" id="ARBA00022679"/>
    </source>
</evidence>
<dbReference type="InterPro" id="IPR003661">
    <property type="entry name" value="HisK_dim/P_dom"/>
</dbReference>
<dbReference type="Gene3D" id="1.10.287.130">
    <property type="match status" value="1"/>
</dbReference>
<dbReference type="SMART" id="SM00387">
    <property type="entry name" value="HATPase_c"/>
    <property type="match status" value="1"/>
</dbReference>
<dbReference type="Gene3D" id="3.30.565.10">
    <property type="entry name" value="Histidine kinase-like ATPase, C-terminal domain"/>
    <property type="match status" value="1"/>
</dbReference>
<dbReference type="InterPro" id="IPR004358">
    <property type="entry name" value="Sig_transdc_His_kin-like_C"/>
</dbReference>
<dbReference type="Pfam" id="PF02518">
    <property type="entry name" value="HATPase_c"/>
    <property type="match status" value="1"/>
</dbReference>
<feature type="transmembrane region" description="Helical" evidence="7">
    <location>
        <begin position="174"/>
        <end position="194"/>
    </location>
</feature>
<evidence type="ECO:0000259" key="8">
    <source>
        <dbReference type="PROSITE" id="PS50109"/>
    </source>
</evidence>
<feature type="modified residue" description="4-aspartylphosphate" evidence="6">
    <location>
        <position position="561"/>
    </location>
</feature>
<evidence type="ECO:0000256" key="2">
    <source>
        <dbReference type="ARBA" id="ARBA00012438"/>
    </source>
</evidence>
<keyword evidence="3 6" id="KW-0597">Phosphoprotein</keyword>
<dbReference type="SUPFAM" id="SSF47384">
    <property type="entry name" value="Homodimeric domain of signal transducing histidine kinase"/>
    <property type="match status" value="1"/>
</dbReference>
<name>A0A1T4MQ81_9FUSO</name>
<dbReference type="GO" id="GO:0000155">
    <property type="term" value="F:phosphorelay sensor kinase activity"/>
    <property type="evidence" value="ECO:0007669"/>
    <property type="project" value="InterPro"/>
</dbReference>
<dbReference type="AlphaFoldDB" id="A0A1T4MQ81"/>
<evidence type="ECO:0000259" key="9">
    <source>
        <dbReference type="PROSITE" id="PS50110"/>
    </source>
</evidence>
<evidence type="ECO:0000313" key="11">
    <source>
        <dbReference type="Proteomes" id="UP000191153"/>
    </source>
</evidence>
<dbReference type="InterPro" id="IPR011006">
    <property type="entry name" value="CheY-like_superfamily"/>
</dbReference>
<keyword evidence="7" id="KW-0812">Transmembrane</keyword>
<protein>
    <recommendedName>
        <fullName evidence="2">histidine kinase</fullName>
        <ecNumber evidence="2">2.7.13.3</ecNumber>
    </recommendedName>
</protein>
<reference evidence="10 11" key="1">
    <citation type="submission" date="2017-02" db="EMBL/GenBank/DDBJ databases">
        <authorList>
            <person name="Peterson S.W."/>
        </authorList>
    </citation>
    <scope>NUCLEOTIDE SEQUENCE [LARGE SCALE GENOMIC DNA]</scope>
    <source>
        <strain evidence="10 11">ATCC 700028</strain>
    </source>
</reference>
<dbReference type="PROSITE" id="PS50109">
    <property type="entry name" value="HIS_KIN"/>
    <property type="match status" value="1"/>
</dbReference>
<evidence type="ECO:0000313" key="10">
    <source>
        <dbReference type="EMBL" id="SJZ68976.1"/>
    </source>
</evidence>
<dbReference type="STRING" id="180163.SAMN02745174_01270"/>
<dbReference type="Pfam" id="PF00072">
    <property type="entry name" value="Response_reg"/>
    <property type="match status" value="1"/>
</dbReference>
<keyword evidence="11" id="KW-1185">Reference proteome</keyword>
<dbReference type="InterPro" id="IPR036097">
    <property type="entry name" value="HisK_dim/P_sf"/>
</dbReference>
<dbReference type="InterPro" id="IPR003594">
    <property type="entry name" value="HATPase_dom"/>
</dbReference>
<dbReference type="CDD" id="cd17546">
    <property type="entry name" value="REC_hyHK_CKI1_RcsC-like"/>
    <property type="match status" value="1"/>
</dbReference>
<dbReference type="Gene3D" id="6.10.340.10">
    <property type="match status" value="1"/>
</dbReference>
<keyword evidence="4" id="KW-0808">Transferase</keyword>
<evidence type="ECO:0000256" key="6">
    <source>
        <dbReference type="PROSITE-ProRule" id="PRU00169"/>
    </source>
</evidence>
<dbReference type="SMART" id="SM00448">
    <property type="entry name" value="REC"/>
    <property type="match status" value="1"/>
</dbReference>
<dbReference type="FunFam" id="3.30.565.10:FF:000010">
    <property type="entry name" value="Sensor histidine kinase RcsC"/>
    <property type="match status" value="1"/>
</dbReference>
<dbReference type="Proteomes" id="UP000191153">
    <property type="component" value="Unassembled WGS sequence"/>
</dbReference>
<keyword evidence="7" id="KW-1133">Transmembrane helix</keyword>
<keyword evidence="5 10" id="KW-0418">Kinase</keyword>
<dbReference type="Gene3D" id="3.40.50.2300">
    <property type="match status" value="1"/>
</dbReference>
<dbReference type="InterPro" id="IPR036890">
    <property type="entry name" value="HATPase_C_sf"/>
</dbReference>
<evidence type="ECO:0000256" key="7">
    <source>
        <dbReference type="SAM" id="Phobius"/>
    </source>
</evidence>
<evidence type="ECO:0000256" key="3">
    <source>
        <dbReference type="ARBA" id="ARBA00022553"/>
    </source>
</evidence>
<comment type="catalytic activity">
    <reaction evidence="1">
        <text>ATP + protein L-histidine = ADP + protein N-phospho-L-histidine.</text>
        <dbReference type="EC" id="2.7.13.3"/>
    </reaction>
</comment>
<dbReference type="GO" id="GO:0005886">
    <property type="term" value="C:plasma membrane"/>
    <property type="evidence" value="ECO:0007669"/>
    <property type="project" value="TreeGrafter"/>
</dbReference>
<accession>A0A1T4MQ81</accession>
<dbReference type="PROSITE" id="PS50110">
    <property type="entry name" value="RESPONSE_REGULATORY"/>
    <property type="match status" value="1"/>
</dbReference>
<dbReference type="SMART" id="SM00388">
    <property type="entry name" value="HisKA"/>
    <property type="match status" value="1"/>
</dbReference>
<dbReference type="Pfam" id="PF00512">
    <property type="entry name" value="HisKA"/>
    <property type="match status" value="1"/>
</dbReference>
<dbReference type="PRINTS" id="PR00344">
    <property type="entry name" value="BCTRLSENSOR"/>
</dbReference>
<dbReference type="PANTHER" id="PTHR43047">
    <property type="entry name" value="TWO-COMPONENT HISTIDINE PROTEIN KINASE"/>
    <property type="match status" value="1"/>
</dbReference>
<dbReference type="InterPro" id="IPR001789">
    <property type="entry name" value="Sig_transdc_resp-reg_receiver"/>
</dbReference>
<gene>
    <name evidence="10" type="ORF">SAMN02745174_01270</name>
</gene>
<dbReference type="EMBL" id="FUWX01000009">
    <property type="protein sequence ID" value="SJZ68976.1"/>
    <property type="molecule type" value="Genomic_DNA"/>
</dbReference>
<dbReference type="EC" id="2.7.13.3" evidence="2"/>
<dbReference type="PANTHER" id="PTHR43047:SF66">
    <property type="entry name" value="HISKA"/>
    <property type="match status" value="1"/>
</dbReference>
<proteinExistence type="predicted"/>
<dbReference type="OrthoDB" id="9803190at2"/>
<dbReference type="GO" id="GO:0009927">
    <property type="term" value="F:histidine phosphotransfer kinase activity"/>
    <property type="evidence" value="ECO:0007669"/>
    <property type="project" value="TreeGrafter"/>
</dbReference>
<dbReference type="SUPFAM" id="SSF52172">
    <property type="entry name" value="CheY-like"/>
    <property type="match status" value="1"/>
</dbReference>
<dbReference type="CDD" id="cd16922">
    <property type="entry name" value="HATPase_EvgS-ArcB-TorS-like"/>
    <property type="match status" value="1"/>
</dbReference>